<dbReference type="GO" id="GO:0005829">
    <property type="term" value="C:cytosol"/>
    <property type="evidence" value="ECO:0007669"/>
    <property type="project" value="TreeGrafter"/>
</dbReference>
<dbReference type="OrthoDB" id="9775849at2"/>
<keyword evidence="9" id="KW-0963">Cytoplasm</keyword>
<feature type="binding site" evidence="9">
    <location>
        <position position="267"/>
    </location>
    <ligand>
        <name>K(+)</name>
        <dbReference type="ChEBI" id="CHEBI:29103"/>
    </ligand>
</feature>
<feature type="binding site" evidence="9">
    <location>
        <position position="301"/>
    </location>
    <ligand>
        <name>K(+)</name>
        <dbReference type="ChEBI" id="CHEBI:29103"/>
    </ligand>
</feature>
<evidence type="ECO:0000313" key="12">
    <source>
        <dbReference type="Proteomes" id="UP000198867"/>
    </source>
</evidence>
<proteinExistence type="inferred from homology"/>
<evidence type="ECO:0000256" key="2">
    <source>
        <dbReference type="ARBA" id="ARBA00022723"/>
    </source>
</evidence>
<comment type="cofactor">
    <cofactor evidence="9">
        <name>Mg(2+)</name>
        <dbReference type="ChEBI" id="CHEBI:18420"/>
    </cofactor>
    <text evidence="9">Requires a divalent cation, most likely magnesium in vivo, as an electrophilic catalyst to aid phosphoryl group transfer. It is the chelate of the metal and the nucleotide that is the actual substrate.</text>
</comment>
<dbReference type="PANTHER" id="PTHR10584:SF166">
    <property type="entry name" value="RIBOKINASE"/>
    <property type="match status" value="1"/>
</dbReference>
<dbReference type="EMBL" id="FOVM01000002">
    <property type="protein sequence ID" value="SFN51685.1"/>
    <property type="molecule type" value="Genomic_DNA"/>
</dbReference>
<organism evidence="11 12">
    <name type="scientific">Mycetocola miduiensis</name>
    <dbReference type="NCBI Taxonomy" id="995034"/>
    <lineage>
        <taxon>Bacteria</taxon>
        <taxon>Bacillati</taxon>
        <taxon>Actinomycetota</taxon>
        <taxon>Actinomycetes</taxon>
        <taxon>Micrococcales</taxon>
        <taxon>Microbacteriaceae</taxon>
        <taxon>Mycetocola</taxon>
    </lineage>
</organism>
<feature type="binding site" evidence="9">
    <location>
        <begin position="270"/>
        <end position="271"/>
    </location>
    <ligand>
        <name>ATP</name>
        <dbReference type="ChEBI" id="CHEBI:30616"/>
    </ligand>
</feature>
<name>A0A1I4ZN51_9MICO</name>
<feature type="binding site" evidence="9">
    <location>
        <position position="203"/>
    </location>
    <ligand>
        <name>ATP</name>
        <dbReference type="ChEBI" id="CHEBI:30616"/>
    </ligand>
</feature>
<feature type="domain" description="Carbohydrate kinase PfkB" evidence="10">
    <location>
        <begin position="21"/>
        <end position="312"/>
    </location>
</feature>
<dbReference type="GO" id="GO:0004747">
    <property type="term" value="F:ribokinase activity"/>
    <property type="evidence" value="ECO:0007669"/>
    <property type="project" value="UniProtKB-UniRule"/>
</dbReference>
<comment type="activity regulation">
    <text evidence="9">Activated by a monovalent cation that binds near, but not in, the active site. The most likely occupant of the site in vivo is potassium. Ion binding induces a conformational change that may alter substrate affinity.</text>
</comment>
<evidence type="ECO:0000256" key="4">
    <source>
        <dbReference type="ARBA" id="ARBA00022777"/>
    </source>
</evidence>
<dbReference type="RefSeq" id="WP_090709270.1">
    <property type="nucleotide sequence ID" value="NZ_FOVM01000002.1"/>
</dbReference>
<keyword evidence="4 9" id="KW-0418">Kinase</keyword>
<feature type="binding site" evidence="9">
    <location>
        <begin position="58"/>
        <end position="62"/>
    </location>
    <ligand>
        <name>substrate</name>
    </ligand>
</feature>
<dbReference type="AlphaFoldDB" id="A0A1I4ZN51"/>
<feature type="binding site" evidence="9">
    <location>
        <begin position="239"/>
        <end position="244"/>
    </location>
    <ligand>
        <name>ATP</name>
        <dbReference type="ChEBI" id="CHEBI:30616"/>
    </ligand>
</feature>
<comment type="pathway">
    <text evidence="9">Carbohydrate metabolism; D-ribose degradation; D-ribose 5-phosphate from beta-D-ribopyranose: step 2/2.</text>
</comment>
<reference evidence="12" key="1">
    <citation type="submission" date="2016-10" db="EMBL/GenBank/DDBJ databases">
        <authorList>
            <person name="Varghese N."/>
            <person name="Submissions S."/>
        </authorList>
    </citation>
    <scope>NUCLEOTIDE SEQUENCE [LARGE SCALE GENOMIC DNA]</scope>
    <source>
        <strain evidence="12">CGMCC 1.11101</strain>
    </source>
</reference>
<dbReference type="Proteomes" id="UP000198867">
    <property type="component" value="Unassembled WGS sequence"/>
</dbReference>
<feature type="binding site" evidence="9">
    <location>
        <begin position="30"/>
        <end position="32"/>
    </location>
    <ligand>
        <name>substrate</name>
    </ligand>
</feature>
<protein>
    <recommendedName>
        <fullName evidence="9">Ribokinase</fullName>
        <shortName evidence="9">RK</shortName>
        <ecNumber evidence="9">2.7.1.15</ecNumber>
    </recommendedName>
</protein>
<keyword evidence="7 9" id="KW-0630">Potassium</keyword>
<feature type="binding site" evidence="9">
    <location>
        <position position="306"/>
    </location>
    <ligand>
        <name>K(+)</name>
        <dbReference type="ChEBI" id="CHEBI:29103"/>
    </ligand>
</feature>
<gene>
    <name evidence="9" type="primary">rbsK</name>
    <name evidence="11" type="ORF">SAMN05216219_0942</name>
</gene>
<feature type="binding site" evidence="9">
    <location>
        <position position="265"/>
    </location>
    <ligand>
        <name>K(+)</name>
        <dbReference type="ChEBI" id="CHEBI:29103"/>
    </ligand>
</feature>
<comment type="similarity">
    <text evidence="9">Belongs to the carbohydrate kinase PfkB family. Ribokinase subfamily.</text>
</comment>
<feature type="active site" description="Proton acceptor" evidence="9">
    <location>
        <position position="271"/>
    </location>
</feature>
<comment type="function">
    <text evidence="9">Catalyzes the phosphorylation of ribose at O-5 in a reaction requiring ATP and magnesium. The resulting D-ribose-5-phosphate can then be used either for sythesis of nucleotides, histidine, and tryptophan, or as a component of the pentose phosphate pathway.</text>
</comment>
<keyword evidence="5 9" id="KW-0067">ATP-binding</keyword>
<evidence type="ECO:0000256" key="7">
    <source>
        <dbReference type="ARBA" id="ARBA00022958"/>
    </source>
</evidence>
<feature type="binding site" evidence="9">
    <location>
        <position position="310"/>
    </location>
    <ligand>
        <name>K(+)</name>
        <dbReference type="ChEBI" id="CHEBI:29103"/>
    </ligand>
</feature>
<dbReference type="STRING" id="995034.SAMN05216219_0942"/>
<feature type="binding site" evidence="9">
    <location>
        <position position="159"/>
    </location>
    <ligand>
        <name>substrate</name>
    </ligand>
</feature>
<evidence type="ECO:0000259" key="10">
    <source>
        <dbReference type="Pfam" id="PF00294"/>
    </source>
</evidence>
<evidence type="ECO:0000256" key="6">
    <source>
        <dbReference type="ARBA" id="ARBA00022842"/>
    </source>
</evidence>
<evidence type="ECO:0000256" key="3">
    <source>
        <dbReference type="ARBA" id="ARBA00022741"/>
    </source>
</evidence>
<dbReference type="SUPFAM" id="SSF53613">
    <property type="entry name" value="Ribokinase-like"/>
    <property type="match status" value="1"/>
</dbReference>
<evidence type="ECO:0000256" key="5">
    <source>
        <dbReference type="ARBA" id="ARBA00022840"/>
    </source>
</evidence>
<dbReference type="InterPro" id="IPR002139">
    <property type="entry name" value="Ribo/fructo_kinase"/>
</dbReference>
<evidence type="ECO:0000256" key="8">
    <source>
        <dbReference type="ARBA" id="ARBA00023277"/>
    </source>
</evidence>
<dbReference type="InterPro" id="IPR029056">
    <property type="entry name" value="Ribokinase-like"/>
</dbReference>
<dbReference type="GO" id="GO:0046872">
    <property type="term" value="F:metal ion binding"/>
    <property type="evidence" value="ECO:0007669"/>
    <property type="project" value="UniProtKB-KW"/>
</dbReference>
<comment type="subunit">
    <text evidence="9">Homodimer.</text>
</comment>
<comment type="subcellular location">
    <subcellularLocation>
        <location evidence="9">Cytoplasm</location>
    </subcellularLocation>
</comment>
<comment type="catalytic activity">
    <reaction evidence="9">
        <text>D-ribose + ATP = D-ribose 5-phosphate + ADP + H(+)</text>
        <dbReference type="Rhea" id="RHEA:13697"/>
        <dbReference type="ChEBI" id="CHEBI:15378"/>
        <dbReference type="ChEBI" id="CHEBI:30616"/>
        <dbReference type="ChEBI" id="CHEBI:47013"/>
        <dbReference type="ChEBI" id="CHEBI:78346"/>
        <dbReference type="ChEBI" id="CHEBI:456216"/>
        <dbReference type="EC" id="2.7.1.15"/>
    </reaction>
</comment>
<dbReference type="GO" id="GO:0019303">
    <property type="term" value="P:D-ribose catabolic process"/>
    <property type="evidence" value="ECO:0007669"/>
    <property type="project" value="UniProtKB-UniRule"/>
</dbReference>
<keyword evidence="2 9" id="KW-0479">Metal-binding</keyword>
<dbReference type="Gene3D" id="3.40.1190.20">
    <property type="match status" value="1"/>
</dbReference>
<sequence length="337" mass="34596">MSITKDAVHSVVRDSGPNADRRVFVVGSVNRDILVRTPRHPSPGETITGSRLDTGLGGKGLNQAVAAARAGATVIMVGAVGDDDAGADSRDRLRSDGIDVDRVSVRNGVHTGYAVVTVDDAGENSIVVVPGANGLLDGDDVRALLTDLGPTDIVVLQNELPPSAGTAAARSARSAGATVVWNAAPAPASLDDIPDAIDVLVVNEHELLCVAELLGFALQDRNELISAVGRRLDAVVVCTLGGDGSIVIDGDRTESVPAAAVDVVDTTAAGDTFIGYLVSDLPLEDISAEHLRIAGAAAGLTVTRPGASDSIPYRHDVDRAAVLIDSGIVNNTTWSNE</sequence>
<comment type="caution">
    <text evidence="9">Lacks conserved residue(s) required for the propagation of feature annotation.</text>
</comment>
<keyword evidence="6 9" id="KW-0460">Magnesium</keyword>
<keyword evidence="1 9" id="KW-0808">Transferase</keyword>
<dbReference type="GO" id="GO:0005524">
    <property type="term" value="F:ATP binding"/>
    <property type="evidence" value="ECO:0007669"/>
    <property type="project" value="UniProtKB-UniRule"/>
</dbReference>
<dbReference type="CDD" id="cd01174">
    <property type="entry name" value="ribokinase"/>
    <property type="match status" value="1"/>
</dbReference>
<feature type="binding site" evidence="9">
    <location>
        <position position="304"/>
    </location>
    <ligand>
        <name>K(+)</name>
        <dbReference type="ChEBI" id="CHEBI:29103"/>
    </ligand>
</feature>
<keyword evidence="8 9" id="KW-0119">Carbohydrate metabolism</keyword>
<evidence type="ECO:0000256" key="9">
    <source>
        <dbReference type="HAMAP-Rule" id="MF_01987"/>
    </source>
</evidence>
<dbReference type="PANTHER" id="PTHR10584">
    <property type="entry name" value="SUGAR KINASE"/>
    <property type="match status" value="1"/>
</dbReference>
<dbReference type="InterPro" id="IPR011611">
    <property type="entry name" value="PfkB_dom"/>
</dbReference>
<accession>A0A1I4ZN51</accession>
<keyword evidence="3 9" id="KW-0547">Nucleotide-binding</keyword>
<evidence type="ECO:0000256" key="1">
    <source>
        <dbReference type="ARBA" id="ARBA00022679"/>
    </source>
</evidence>
<dbReference type="PRINTS" id="PR00990">
    <property type="entry name" value="RIBOKINASE"/>
</dbReference>
<dbReference type="EC" id="2.7.1.15" evidence="9"/>
<dbReference type="InterPro" id="IPR011877">
    <property type="entry name" value="Ribokinase"/>
</dbReference>
<dbReference type="UniPathway" id="UPA00916">
    <property type="reaction ID" value="UER00889"/>
</dbReference>
<dbReference type="Pfam" id="PF00294">
    <property type="entry name" value="PfkB"/>
    <property type="match status" value="1"/>
</dbReference>
<keyword evidence="12" id="KW-1185">Reference proteome</keyword>
<dbReference type="HAMAP" id="MF_01987">
    <property type="entry name" value="Ribokinase"/>
    <property type="match status" value="1"/>
</dbReference>
<feature type="binding site" evidence="9">
    <location>
        <position position="271"/>
    </location>
    <ligand>
        <name>substrate</name>
    </ligand>
</feature>
<evidence type="ECO:0000313" key="11">
    <source>
        <dbReference type="EMBL" id="SFN51685.1"/>
    </source>
</evidence>